<dbReference type="Proteomes" id="UP000261212">
    <property type="component" value="Unassembled WGS sequence"/>
</dbReference>
<comment type="caution">
    <text evidence="1">The sequence shown here is derived from an EMBL/GenBank/DDBJ whole genome shotgun (WGS) entry which is preliminary data.</text>
</comment>
<dbReference type="EMBL" id="QUSM01000006">
    <property type="protein sequence ID" value="RGD73325.1"/>
    <property type="molecule type" value="Genomic_DNA"/>
</dbReference>
<evidence type="ECO:0000313" key="1">
    <source>
        <dbReference type="EMBL" id="RGD73325.1"/>
    </source>
</evidence>
<accession>A0A3E3DVZ7</accession>
<protein>
    <recommendedName>
        <fullName evidence="3">Lipoprotein</fullName>
    </recommendedName>
</protein>
<gene>
    <name evidence="1" type="ORF">DW687_09805</name>
</gene>
<evidence type="ECO:0000313" key="2">
    <source>
        <dbReference type="Proteomes" id="UP000261212"/>
    </source>
</evidence>
<organism evidence="1 2">
    <name type="scientific">Anaerofustis stercorihominis</name>
    <dbReference type="NCBI Taxonomy" id="214853"/>
    <lineage>
        <taxon>Bacteria</taxon>
        <taxon>Bacillati</taxon>
        <taxon>Bacillota</taxon>
        <taxon>Clostridia</taxon>
        <taxon>Eubacteriales</taxon>
        <taxon>Eubacteriaceae</taxon>
        <taxon>Anaerofustis</taxon>
    </lineage>
</organism>
<sequence>MKRNIILCLIIVMIISFSGCIDKSTNSKEEKTDMNDKITITEIPDPFIDYDNGLMDRMDNNGGYLKFTDFDGFKDFVNDYKIDSFYLDKFSEDYFKDNTLFITFKFTSSSIKHDIEEPIIKDSEIIINIKETIPNGKMTMDLKFRGYFISINKEYLKDKKVDIIYTKKDTK</sequence>
<name>A0A3E3DVZ7_9FIRM</name>
<proteinExistence type="predicted"/>
<evidence type="ECO:0008006" key="3">
    <source>
        <dbReference type="Google" id="ProtNLM"/>
    </source>
</evidence>
<dbReference type="PROSITE" id="PS51257">
    <property type="entry name" value="PROKAR_LIPOPROTEIN"/>
    <property type="match status" value="1"/>
</dbReference>
<reference evidence="1 2" key="1">
    <citation type="submission" date="2018-08" db="EMBL/GenBank/DDBJ databases">
        <title>A genome reference for cultivated species of the human gut microbiota.</title>
        <authorList>
            <person name="Zou Y."/>
            <person name="Xue W."/>
            <person name="Luo G."/>
        </authorList>
    </citation>
    <scope>NUCLEOTIDE SEQUENCE [LARGE SCALE GENOMIC DNA]</scope>
    <source>
        <strain evidence="1 2">AM25-6</strain>
    </source>
</reference>
<dbReference type="AlphaFoldDB" id="A0A3E3DVZ7"/>
<dbReference type="RefSeq" id="WP_117532605.1">
    <property type="nucleotide sequence ID" value="NZ_QUSM01000006.1"/>
</dbReference>